<keyword evidence="1" id="KW-1133">Transmembrane helix</keyword>
<feature type="transmembrane region" description="Helical" evidence="1">
    <location>
        <begin position="161"/>
        <end position="178"/>
    </location>
</feature>
<evidence type="ECO:0000256" key="1">
    <source>
        <dbReference type="SAM" id="Phobius"/>
    </source>
</evidence>
<evidence type="ECO:0000313" key="4">
    <source>
        <dbReference type="Proteomes" id="UP000294937"/>
    </source>
</evidence>
<keyword evidence="1" id="KW-0472">Membrane</keyword>
<dbReference type="GO" id="GO:0016020">
    <property type="term" value="C:membrane"/>
    <property type="evidence" value="ECO:0007669"/>
    <property type="project" value="TreeGrafter"/>
</dbReference>
<dbReference type="GO" id="GO:0008610">
    <property type="term" value="P:lipid biosynthetic process"/>
    <property type="evidence" value="ECO:0007669"/>
    <property type="project" value="UniProtKB-ARBA"/>
</dbReference>
<dbReference type="Proteomes" id="UP000294937">
    <property type="component" value="Unassembled WGS sequence"/>
</dbReference>
<feature type="transmembrane region" description="Helical" evidence="1">
    <location>
        <begin position="59"/>
        <end position="78"/>
    </location>
</feature>
<feature type="transmembrane region" description="Helical" evidence="1">
    <location>
        <begin position="219"/>
        <end position="238"/>
    </location>
</feature>
<dbReference type="Pfam" id="PF00487">
    <property type="entry name" value="FA_desaturase"/>
    <property type="match status" value="1"/>
</dbReference>
<comment type="caution">
    <text evidence="3">The sequence shown here is derived from an EMBL/GenBank/DDBJ whole genome shotgun (WGS) entry which is preliminary data.</text>
</comment>
<dbReference type="EMBL" id="SMAG01000002">
    <property type="protein sequence ID" value="TCS95801.1"/>
    <property type="molecule type" value="Genomic_DNA"/>
</dbReference>
<accession>A0A4R3L793</accession>
<organism evidence="3 4">
    <name type="scientific">Hazenella coriacea</name>
    <dbReference type="NCBI Taxonomy" id="1179467"/>
    <lineage>
        <taxon>Bacteria</taxon>
        <taxon>Bacillati</taxon>
        <taxon>Bacillota</taxon>
        <taxon>Bacilli</taxon>
        <taxon>Bacillales</taxon>
        <taxon>Thermoactinomycetaceae</taxon>
        <taxon>Hazenella</taxon>
    </lineage>
</organism>
<protein>
    <submittedName>
        <fullName evidence="3">Fatty acid desaturase</fullName>
    </submittedName>
</protein>
<name>A0A4R3L793_9BACL</name>
<dbReference type="GO" id="GO:0016717">
    <property type="term" value="F:oxidoreductase activity, acting on paired donors, with oxidation of a pair of donors resulting in the reduction of molecular oxygen to two molecules of water"/>
    <property type="evidence" value="ECO:0007669"/>
    <property type="project" value="TreeGrafter"/>
</dbReference>
<sequence>MTEKKFELHPMAYYQSILRRTLPREIFRRQPHRIVWLFVHVFVILASVIAILFLQTPMWLKLILAVLIGNSLGTLGFLGHEILHGSVVKGRRWMLLFGGICLLHWGLPPQVWINWHNRTHHHHTNQWFQDPDCFGPIHLYKKSRWVRFMEKLTPGSGTKRSYLFLFYWFTLHTAYNIFKHPKAFHKQRNRKYGRAYFIGVHLLWLLASIFLSNSFYDPLFLFVIPILISNFIMMSYVATNHFISPTSQSVSDPLVTTLTVRSPKMIEYFHLYNNYHVEHHLFPELNPSQARLIAKELRTRWPERYQEMSHVQAIKKVYQTPRLYEDEHTLKNPRTGEKAETLLSHYFNL</sequence>
<dbReference type="PANTHER" id="PTHR19353:SF19">
    <property type="entry name" value="DELTA(5) FATTY ACID DESATURASE C-RELATED"/>
    <property type="match status" value="1"/>
</dbReference>
<feature type="domain" description="Fatty acid desaturase" evidence="2">
    <location>
        <begin position="58"/>
        <end position="310"/>
    </location>
</feature>
<reference evidence="3 4" key="1">
    <citation type="submission" date="2019-03" db="EMBL/GenBank/DDBJ databases">
        <title>Genomic Encyclopedia of Type Strains, Phase IV (KMG-IV): sequencing the most valuable type-strain genomes for metagenomic binning, comparative biology and taxonomic classification.</title>
        <authorList>
            <person name="Goeker M."/>
        </authorList>
    </citation>
    <scope>NUCLEOTIDE SEQUENCE [LARGE SCALE GENOMIC DNA]</scope>
    <source>
        <strain evidence="3 4">DSM 45707</strain>
    </source>
</reference>
<dbReference type="AlphaFoldDB" id="A0A4R3L793"/>
<dbReference type="RefSeq" id="WP_165875808.1">
    <property type="nucleotide sequence ID" value="NZ_SMAG01000002.1"/>
</dbReference>
<gene>
    <name evidence="3" type="ORF">EDD58_102382</name>
</gene>
<keyword evidence="1" id="KW-0812">Transmembrane</keyword>
<feature type="transmembrane region" description="Helical" evidence="1">
    <location>
        <begin position="194"/>
        <end position="213"/>
    </location>
</feature>
<keyword evidence="4" id="KW-1185">Reference proteome</keyword>
<feature type="transmembrane region" description="Helical" evidence="1">
    <location>
        <begin position="90"/>
        <end position="107"/>
    </location>
</feature>
<proteinExistence type="predicted"/>
<evidence type="ECO:0000313" key="3">
    <source>
        <dbReference type="EMBL" id="TCS95801.1"/>
    </source>
</evidence>
<feature type="transmembrane region" description="Helical" evidence="1">
    <location>
        <begin position="34"/>
        <end position="53"/>
    </location>
</feature>
<evidence type="ECO:0000259" key="2">
    <source>
        <dbReference type="Pfam" id="PF00487"/>
    </source>
</evidence>
<dbReference type="InterPro" id="IPR012171">
    <property type="entry name" value="Fatty_acid_desaturase"/>
</dbReference>
<dbReference type="InterPro" id="IPR005804">
    <property type="entry name" value="FA_desaturase_dom"/>
</dbReference>
<dbReference type="PANTHER" id="PTHR19353">
    <property type="entry name" value="FATTY ACID DESATURASE 2"/>
    <property type="match status" value="1"/>
</dbReference>